<dbReference type="RefSeq" id="WP_183411195.1">
    <property type="nucleotide sequence ID" value="NZ_JACHWY010000003.1"/>
</dbReference>
<dbReference type="PANTHER" id="PTHR30327:SF1">
    <property type="entry name" value="UPF0301 PROTEIN YQGE"/>
    <property type="match status" value="1"/>
</dbReference>
<keyword evidence="4" id="KW-1185">Reference proteome</keyword>
<sequence length="189" mass="20458">MSDSPDSLKNHLLLATPQLNGGFFAGSVTYVCEHDSDGAMGLVINHPMDVRVEEILAQLSLANEAHPHNEPVLAGGPLHTERGFVLHGFDRRRRWQDSVAVSGDIQLTTSLDILTDIAHNSGPSHALIALGYAGWAPGQLESELEENVWLTVPADLHLLFEVPHHKKFDAALSKLGIDLGKLAPYTGHA</sequence>
<dbReference type="NCBIfam" id="NF001266">
    <property type="entry name" value="PRK00228.1-1"/>
    <property type="match status" value="1"/>
</dbReference>
<dbReference type="Proteomes" id="UP000537130">
    <property type="component" value="Unassembled WGS sequence"/>
</dbReference>
<name>A0A7W4W6L8_9GAMM</name>
<comment type="similarity">
    <text evidence="1 2">Belongs to the UPF0301 (AlgH) family.</text>
</comment>
<dbReference type="Gene3D" id="3.40.1740.10">
    <property type="entry name" value="VC0467-like"/>
    <property type="match status" value="1"/>
</dbReference>
<dbReference type="EMBL" id="JACHWY010000003">
    <property type="protein sequence ID" value="MBB3048411.1"/>
    <property type="molecule type" value="Genomic_DNA"/>
</dbReference>
<evidence type="ECO:0000313" key="3">
    <source>
        <dbReference type="EMBL" id="MBB3048411.1"/>
    </source>
</evidence>
<dbReference type="InterPro" id="IPR003774">
    <property type="entry name" value="AlgH-like"/>
</dbReference>
<organism evidence="3 4">
    <name type="scientific">Litorivivens lipolytica</name>
    <dbReference type="NCBI Taxonomy" id="1524264"/>
    <lineage>
        <taxon>Bacteria</taxon>
        <taxon>Pseudomonadati</taxon>
        <taxon>Pseudomonadota</taxon>
        <taxon>Gammaproteobacteria</taxon>
        <taxon>Litorivivens</taxon>
    </lineage>
</organism>
<proteinExistence type="inferred from homology"/>
<accession>A0A7W4W6L8</accession>
<dbReference type="Pfam" id="PF02622">
    <property type="entry name" value="DUF179"/>
    <property type="match status" value="1"/>
</dbReference>
<comment type="caution">
    <text evidence="3">The sequence shown here is derived from an EMBL/GenBank/DDBJ whole genome shotgun (WGS) entry which is preliminary data.</text>
</comment>
<dbReference type="GO" id="GO:0005829">
    <property type="term" value="C:cytosol"/>
    <property type="evidence" value="ECO:0007669"/>
    <property type="project" value="TreeGrafter"/>
</dbReference>
<protein>
    <recommendedName>
        <fullName evidence="2">UPF0301 protein FHR99_002685</fullName>
    </recommendedName>
</protein>
<dbReference type="PANTHER" id="PTHR30327">
    <property type="entry name" value="UNCHARACTERIZED PROTEIN YQGE"/>
    <property type="match status" value="1"/>
</dbReference>
<dbReference type="AlphaFoldDB" id="A0A7W4W6L8"/>
<evidence type="ECO:0000256" key="1">
    <source>
        <dbReference type="ARBA" id="ARBA00009600"/>
    </source>
</evidence>
<evidence type="ECO:0000256" key="2">
    <source>
        <dbReference type="HAMAP-Rule" id="MF_00758"/>
    </source>
</evidence>
<reference evidence="3 4" key="1">
    <citation type="submission" date="2020-08" db="EMBL/GenBank/DDBJ databases">
        <title>Genomic Encyclopedia of Type Strains, Phase III (KMG-III): the genomes of soil and plant-associated and newly described type strains.</title>
        <authorList>
            <person name="Whitman W."/>
        </authorList>
    </citation>
    <scope>NUCLEOTIDE SEQUENCE [LARGE SCALE GENOMIC DNA]</scope>
    <source>
        <strain evidence="3 4">CECT 8654</strain>
    </source>
</reference>
<dbReference type="SUPFAM" id="SSF143456">
    <property type="entry name" value="VC0467-like"/>
    <property type="match status" value="1"/>
</dbReference>
<gene>
    <name evidence="3" type="ORF">FHR99_002685</name>
</gene>
<evidence type="ECO:0000313" key="4">
    <source>
        <dbReference type="Proteomes" id="UP000537130"/>
    </source>
</evidence>
<dbReference type="HAMAP" id="MF_00758">
    <property type="entry name" value="UPF0301"/>
    <property type="match status" value="1"/>
</dbReference>